<dbReference type="Proteomes" id="UP000026913">
    <property type="component" value="Chromosome"/>
</dbReference>
<keyword evidence="1" id="KW-0812">Transmembrane</keyword>
<keyword evidence="1" id="KW-1133">Transmembrane helix</keyword>
<dbReference type="Pfam" id="PF06772">
    <property type="entry name" value="LtrA"/>
    <property type="match status" value="1"/>
</dbReference>
<dbReference type="InterPro" id="IPR010640">
    <property type="entry name" value="Low_temperature_requirement_A"/>
</dbReference>
<feature type="transmembrane region" description="Helical" evidence="1">
    <location>
        <begin position="323"/>
        <end position="341"/>
    </location>
</feature>
<dbReference type="KEGG" id="pman:OU5_0873"/>
<feature type="transmembrane region" description="Helical" evidence="1">
    <location>
        <begin position="227"/>
        <end position="251"/>
    </location>
</feature>
<keyword evidence="1" id="KW-0472">Membrane</keyword>
<organism evidence="2 3">
    <name type="scientific">Pseudomonas mandelii JR-1</name>
    <dbReference type="NCBI Taxonomy" id="1147786"/>
    <lineage>
        <taxon>Bacteria</taxon>
        <taxon>Pseudomonadati</taxon>
        <taxon>Pseudomonadota</taxon>
        <taxon>Gammaproteobacteria</taxon>
        <taxon>Pseudomonadales</taxon>
        <taxon>Pseudomonadaceae</taxon>
        <taxon>Pseudomonas</taxon>
    </lineage>
</organism>
<accession>A0A024E569</accession>
<name>A0A024E569_9PSED</name>
<evidence type="ECO:0000313" key="3">
    <source>
        <dbReference type="Proteomes" id="UP000026913"/>
    </source>
</evidence>
<dbReference type="RefSeq" id="WP_010459437.1">
    <property type="nucleotide sequence ID" value="NZ_CP005960.1"/>
</dbReference>
<reference evidence="2 3" key="1">
    <citation type="journal article" date="2012" name="J. Bacteriol.">
        <title>Genome sequence of cold-adapted Pseudomonas mandelii strain JR-1.</title>
        <authorList>
            <person name="Jang S.H."/>
            <person name="Kim J."/>
            <person name="Kim J."/>
            <person name="Hong S."/>
            <person name="Lee C."/>
        </authorList>
    </citation>
    <scope>NUCLEOTIDE SEQUENCE [LARGE SCALE GENOMIC DNA]</scope>
    <source>
        <strain evidence="2 3">JR-1</strain>
    </source>
</reference>
<dbReference type="HOGENOM" id="CLU_045667_2_0_6"/>
<feature type="transmembrane region" description="Helical" evidence="1">
    <location>
        <begin position="194"/>
        <end position="215"/>
    </location>
</feature>
<feature type="transmembrane region" description="Helical" evidence="1">
    <location>
        <begin position="136"/>
        <end position="157"/>
    </location>
</feature>
<feature type="transmembrane region" description="Helical" evidence="1">
    <location>
        <begin position="263"/>
        <end position="282"/>
    </location>
</feature>
<dbReference type="AlphaFoldDB" id="A0A024E569"/>
<dbReference type="PANTHER" id="PTHR36840:SF1">
    <property type="entry name" value="BLL5714 PROTEIN"/>
    <property type="match status" value="1"/>
</dbReference>
<protein>
    <submittedName>
        <fullName evidence="2">Low temperature requirement A</fullName>
    </submittedName>
</protein>
<dbReference type="OrthoDB" id="7698234at2"/>
<gene>
    <name evidence="2" type="ORF">OU5_0873</name>
</gene>
<feature type="transmembrane region" description="Helical" evidence="1">
    <location>
        <begin position="347"/>
        <end position="365"/>
    </location>
</feature>
<dbReference type="EMBL" id="CP005960">
    <property type="protein sequence ID" value="AHZ67952.1"/>
    <property type="molecule type" value="Genomic_DNA"/>
</dbReference>
<feature type="transmembrane region" description="Helical" evidence="1">
    <location>
        <begin position="49"/>
        <end position="68"/>
    </location>
</feature>
<feature type="transmembrane region" description="Helical" evidence="1">
    <location>
        <begin position="80"/>
        <end position="97"/>
    </location>
</feature>
<evidence type="ECO:0000256" key="1">
    <source>
        <dbReference type="SAM" id="Phobius"/>
    </source>
</evidence>
<proteinExistence type="predicted"/>
<feature type="transmembrane region" description="Helical" evidence="1">
    <location>
        <begin position="163"/>
        <end position="182"/>
    </location>
</feature>
<dbReference type="PANTHER" id="PTHR36840">
    <property type="entry name" value="BLL5714 PROTEIN"/>
    <property type="match status" value="1"/>
</dbReference>
<feature type="transmembrane region" description="Helical" evidence="1">
    <location>
        <begin position="103"/>
        <end position="124"/>
    </location>
</feature>
<sequence length="366" mass="42225">MKSLKYYEKNRHATWLELFFDLIFVVAIGKVTHTLGHLHHGHFEQEQLWTFLLLFVPLWWIWSSHTIYSNRFDTDSNLHRLATLFLMLLLIVLSARIGEELEVNYALVIACYFGIRAIISIMYISSINKFDHRSEFSSRLGFALLVSAVVSLSSILFDPPMRYFVAYIGILLDILLPLFSWGKLKPLPAHTEHLVERLGLLTLILLGESVISLSGGLSDIQWDRYNVMAAITGFIMICSIWWIYFDSFYLLSKNESSMSGHSLIYSHLFLFMGLALLANLIRHAILNDIAMRDFQITSIIGMALFFLGKQYGYFIAVPKIRKYILQNTLIVFSLGGLVIFLPRVEYILVGLTATMICYVFLNFRYR</sequence>
<feature type="transmembrane region" description="Helical" evidence="1">
    <location>
        <begin position="294"/>
        <end position="316"/>
    </location>
</feature>
<feature type="transmembrane region" description="Helical" evidence="1">
    <location>
        <begin position="12"/>
        <end position="29"/>
    </location>
</feature>
<evidence type="ECO:0000313" key="2">
    <source>
        <dbReference type="EMBL" id="AHZ67952.1"/>
    </source>
</evidence>